<dbReference type="PROSITE" id="PS51186">
    <property type="entry name" value="GNAT"/>
    <property type="match status" value="1"/>
</dbReference>
<evidence type="ECO:0000256" key="2">
    <source>
        <dbReference type="ARBA" id="ARBA00023315"/>
    </source>
</evidence>
<accession>A0A163DAK9</accession>
<keyword evidence="1 4" id="KW-0808">Transferase</keyword>
<comment type="caution">
    <text evidence="4">The sequence shown here is derived from an EMBL/GenBank/DDBJ whole genome shotgun (WGS) entry which is preliminary data.</text>
</comment>
<dbReference type="Pfam" id="PF24553">
    <property type="entry name" value="Rv0428c_C"/>
    <property type="match status" value="1"/>
</dbReference>
<dbReference type="PANTHER" id="PTHR43420">
    <property type="entry name" value="ACETYLTRANSFERASE"/>
    <property type="match status" value="1"/>
</dbReference>
<evidence type="ECO:0000259" key="3">
    <source>
        <dbReference type="PROSITE" id="PS51186"/>
    </source>
</evidence>
<evidence type="ECO:0000313" key="5">
    <source>
        <dbReference type="Proteomes" id="UP000076796"/>
    </source>
</evidence>
<dbReference type="Gene3D" id="3.40.630.30">
    <property type="match status" value="1"/>
</dbReference>
<dbReference type="Proteomes" id="UP000076796">
    <property type="component" value="Unassembled WGS sequence"/>
</dbReference>
<dbReference type="InterPro" id="IPR016181">
    <property type="entry name" value="Acyl_CoA_acyltransferase"/>
</dbReference>
<feature type="domain" description="N-acetyltransferase" evidence="3">
    <location>
        <begin position="114"/>
        <end position="246"/>
    </location>
</feature>
<dbReference type="SUPFAM" id="SSF55729">
    <property type="entry name" value="Acyl-CoA N-acyltransferases (Nat)"/>
    <property type="match status" value="1"/>
</dbReference>
<proteinExistence type="predicted"/>
<dbReference type="GeneID" id="97555185"/>
<dbReference type="STRING" id="59843.A3958_23480"/>
<reference evidence="4" key="1">
    <citation type="journal article" date="2016" name="Genome Announc.">
        <title>Draft genomes of two strains of Paenibacillus glucanolyticus with capability to degrade lignocellulose.</title>
        <authorList>
            <person name="Mathews S.L."/>
            <person name="Pawlak J."/>
            <person name="Grunden A.M."/>
        </authorList>
    </citation>
    <scope>NUCLEOTIDE SEQUENCE [LARGE SCALE GENOMIC DNA]</scope>
    <source>
        <strain evidence="4">SLM1</strain>
    </source>
</reference>
<dbReference type="CDD" id="cd04301">
    <property type="entry name" value="NAT_SF"/>
    <property type="match status" value="1"/>
</dbReference>
<dbReference type="InterPro" id="IPR000182">
    <property type="entry name" value="GNAT_dom"/>
</dbReference>
<protein>
    <submittedName>
        <fullName evidence="4">GCN5 family acetyltransferase</fullName>
    </submittedName>
</protein>
<dbReference type="InterPro" id="IPR056935">
    <property type="entry name" value="Rv0428c-like_C"/>
</dbReference>
<dbReference type="RefSeq" id="WP_063480578.1">
    <property type="nucleotide sequence ID" value="NZ_CP147845.1"/>
</dbReference>
<sequence length="248" mass="28185">MHKRIEELTLNAWPAIQTVVQHGWLLRFANGFTKRSNSISALYSEHPIDLHAQIHLCERGYADAGLDVIFKITPFNPPDLDSTLDSMNYTVVDPSSVRILEHLHDVEAPTHHEVTVQEHVSDDWLHNLGVITGQSEQDLATTRRLLCQSVIPYGFFTLYDQSKPVACGIGALEQGVLGLYDIATSPAARNRGFGKQLVLHILQWAKAKGATCSYLQVIQNNVAANRLYDRLQYKEIYTYWYRRKQVVR</sequence>
<gene>
    <name evidence="4" type="ORF">AWU65_00295</name>
</gene>
<organism evidence="4 5">
    <name type="scientific">Paenibacillus glucanolyticus</name>
    <dbReference type="NCBI Taxonomy" id="59843"/>
    <lineage>
        <taxon>Bacteria</taxon>
        <taxon>Bacillati</taxon>
        <taxon>Bacillota</taxon>
        <taxon>Bacilli</taxon>
        <taxon>Bacillales</taxon>
        <taxon>Paenibacillaceae</taxon>
        <taxon>Paenibacillus</taxon>
    </lineage>
</organism>
<keyword evidence="2" id="KW-0012">Acyltransferase</keyword>
<dbReference type="AlphaFoldDB" id="A0A163DAK9"/>
<dbReference type="GO" id="GO:0016747">
    <property type="term" value="F:acyltransferase activity, transferring groups other than amino-acyl groups"/>
    <property type="evidence" value="ECO:0007669"/>
    <property type="project" value="InterPro"/>
</dbReference>
<dbReference type="OrthoDB" id="9805924at2"/>
<dbReference type="EMBL" id="LWMH01000003">
    <property type="protein sequence ID" value="KZS43101.1"/>
    <property type="molecule type" value="Genomic_DNA"/>
</dbReference>
<evidence type="ECO:0000313" key="4">
    <source>
        <dbReference type="EMBL" id="KZS43101.1"/>
    </source>
</evidence>
<dbReference type="InterPro" id="IPR050680">
    <property type="entry name" value="YpeA/RimI_acetyltransf"/>
</dbReference>
<dbReference type="PANTHER" id="PTHR43420:SF44">
    <property type="entry name" value="ACETYLTRANSFERASE YPEA"/>
    <property type="match status" value="1"/>
</dbReference>
<name>A0A163DAK9_9BACL</name>
<evidence type="ECO:0000256" key="1">
    <source>
        <dbReference type="ARBA" id="ARBA00022679"/>
    </source>
</evidence>
<keyword evidence="5" id="KW-1185">Reference proteome</keyword>